<evidence type="ECO:0000313" key="2">
    <source>
        <dbReference type="EMBL" id="KAF2683839.1"/>
    </source>
</evidence>
<feature type="compositionally biased region" description="Basic and acidic residues" evidence="1">
    <location>
        <begin position="283"/>
        <end position="299"/>
    </location>
</feature>
<feature type="region of interest" description="Disordered" evidence="1">
    <location>
        <begin position="1"/>
        <end position="44"/>
    </location>
</feature>
<feature type="compositionally biased region" description="Polar residues" evidence="1">
    <location>
        <begin position="422"/>
        <end position="433"/>
    </location>
</feature>
<feature type="region of interest" description="Disordered" evidence="1">
    <location>
        <begin position="480"/>
        <end position="591"/>
    </location>
</feature>
<keyword evidence="3" id="KW-1185">Reference proteome</keyword>
<feature type="compositionally biased region" description="Polar residues" evidence="1">
    <location>
        <begin position="186"/>
        <end position="197"/>
    </location>
</feature>
<feature type="region of interest" description="Disordered" evidence="1">
    <location>
        <begin position="137"/>
        <end position="207"/>
    </location>
</feature>
<evidence type="ECO:0000313" key="3">
    <source>
        <dbReference type="Proteomes" id="UP000799291"/>
    </source>
</evidence>
<dbReference type="AlphaFoldDB" id="A0A6G1J115"/>
<sequence>MATEGSTSQMEGQLPMTEPHPGPSSFIPGPNRRDTMSTVSSERHNSVPAGAWHILIHGNCTSCGHHHKAATIPFKVSDDPSEASDVLCERCGHKWLTLGGLNTTQISLLSTLTTDADKEDVELRCTLVEIVRSATGIMSPGPLSSVPEDASHVPSRENSTRNKEDNAQRIPEPDTHHIASDAVGSPRQTADQDTAAGSRTFDHQSTGRELLSNNVELTKAVLRSLKRKLRRHFPILKKVHLTKFIRPEASKEAVEAPKNPFPTEPRRNETPPLSAGPPAADTDEQKVNENEQSQPKDAEDVCTPAMSAAQAIDDAKKFPKETIRNMTPEQRALWIREQITAFKCRCSRQCSCRHSRRSSSFMVDGGTRVHILSPLPSFELPRRHSLEGIGSHLTEFPPGMFFTDGRPPTISATRTSEAETIVESNTIGSSPRNSRVDFVQRQRHRSWSPRPTSLISYRQPLQQLAQHRLVAQNSMDSIITGGAVRSSSRGGRRRPDRSSLPPPATPLRIDSVEVPSRPSRHDGVEAPSLPSQPGSEEVPSRDNEAGPQQINPPEASRARPATSSTSRTEQPNDEERDRGSDSTPPVDAPRS</sequence>
<dbReference type="Proteomes" id="UP000799291">
    <property type="component" value="Unassembled WGS sequence"/>
</dbReference>
<reference evidence="2" key="1">
    <citation type="journal article" date="2020" name="Stud. Mycol.">
        <title>101 Dothideomycetes genomes: a test case for predicting lifestyles and emergence of pathogens.</title>
        <authorList>
            <person name="Haridas S."/>
            <person name="Albert R."/>
            <person name="Binder M."/>
            <person name="Bloem J."/>
            <person name="Labutti K."/>
            <person name="Salamov A."/>
            <person name="Andreopoulos B."/>
            <person name="Baker S."/>
            <person name="Barry K."/>
            <person name="Bills G."/>
            <person name="Bluhm B."/>
            <person name="Cannon C."/>
            <person name="Castanera R."/>
            <person name="Culley D."/>
            <person name="Daum C."/>
            <person name="Ezra D."/>
            <person name="Gonzalez J."/>
            <person name="Henrissat B."/>
            <person name="Kuo A."/>
            <person name="Liang C."/>
            <person name="Lipzen A."/>
            <person name="Lutzoni F."/>
            <person name="Magnuson J."/>
            <person name="Mondo S."/>
            <person name="Nolan M."/>
            <person name="Ohm R."/>
            <person name="Pangilinan J."/>
            <person name="Park H.-J."/>
            <person name="Ramirez L."/>
            <person name="Alfaro M."/>
            <person name="Sun H."/>
            <person name="Tritt A."/>
            <person name="Yoshinaga Y."/>
            <person name="Zwiers L.-H."/>
            <person name="Turgeon B."/>
            <person name="Goodwin S."/>
            <person name="Spatafora J."/>
            <person name="Crous P."/>
            <person name="Grigoriev I."/>
        </authorList>
    </citation>
    <scope>NUCLEOTIDE SEQUENCE</scope>
    <source>
        <strain evidence="2">CBS 122367</strain>
    </source>
</reference>
<feature type="compositionally biased region" description="Polar residues" evidence="1">
    <location>
        <begin position="1"/>
        <end position="11"/>
    </location>
</feature>
<accession>A0A6G1J115</accession>
<dbReference type="OrthoDB" id="3945111at2759"/>
<gene>
    <name evidence="2" type="ORF">K458DRAFT_404764</name>
</gene>
<organism evidence="2 3">
    <name type="scientific">Lentithecium fluviatile CBS 122367</name>
    <dbReference type="NCBI Taxonomy" id="1168545"/>
    <lineage>
        <taxon>Eukaryota</taxon>
        <taxon>Fungi</taxon>
        <taxon>Dikarya</taxon>
        <taxon>Ascomycota</taxon>
        <taxon>Pezizomycotina</taxon>
        <taxon>Dothideomycetes</taxon>
        <taxon>Pleosporomycetidae</taxon>
        <taxon>Pleosporales</taxon>
        <taxon>Massarineae</taxon>
        <taxon>Lentitheciaceae</taxon>
        <taxon>Lentithecium</taxon>
    </lineage>
</organism>
<feature type="compositionally biased region" description="Basic and acidic residues" evidence="1">
    <location>
        <begin position="31"/>
        <end position="44"/>
    </location>
</feature>
<dbReference type="EMBL" id="MU005583">
    <property type="protein sequence ID" value="KAF2683839.1"/>
    <property type="molecule type" value="Genomic_DNA"/>
</dbReference>
<protein>
    <submittedName>
        <fullName evidence="2">Uncharacterized protein</fullName>
    </submittedName>
</protein>
<feature type="region of interest" description="Disordered" evidence="1">
    <location>
        <begin position="418"/>
        <end position="452"/>
    </location>
</feature>
<evidence type="ECO:0000256" key="1">
    <source>
        <dbReference type="SAM" id="MobiDB-lite"/>
    </source>
</evidence>
<proteinExistence type="predicted"/>
<feature type="compositionally biased region" description="Low complexity" evidence="1">
    <location>
        <begin position="552"/>
        <end position="569"/>
    </location>
</feature>
<feature type="region of interest" description="Disordered" evidence="1">
    <location>
        <begin position="250"/>
        <end position="302"/>
    </location>
</feature>
<name>A0A6G1J115_9PLEO</name>
<feature type="compositionally biased region" description="Basic and acidic residues" evidence="1">
    <location>
        <begin position="149"/>
        <end position="179"/>
    </location>
</feature>